<dbReference type="Proteomes" id="UP000215137">
    <property type="component" value="Chromosome"/>
</dbReference>
<keyword evidence="9" id="KW-1185">Reference proteome</keyword>
<proteinExistence type="inferred from homology"/>
<feature type="domain" description="Flagellar hook-associated protein 2 N-terminal" evidence="6">
    <location>
        <begin position="13"/>
        <end position="109"/>
    </location>
</feature>
<comment type="function">
    <text evidence="5">Required for morphogenesis and for the elongation of the flagellar filament by facilitating polymerization of the flagellin monomers at the tip of growing filament. Forms a capping structure, which prevents flagellin subunits (transported through the central channel of the flagellum) from leaking out without polymerization at the distal end.</text>
</comment>
<gene>
    <name evidence="8" type="ORF">CKF48_13580</name>
</gene>
<dbReference type="PANTHER" id="PTHR30288:SF0">
    <property type="entry name" value="FLAGELLAR HOOK-ASSOCIATED PROTEIN 2"/>
    <property type="match status" value="1"/>
</dbReference>
<dbReference type="InterPro" id="IPR003481">
    <property type="entry name" value="FliD_N"/>
</dbReference>
<keyword evidence="3" id="KW-0175">Coiled coil</keyword>
<dbReference type="Pfam" id="PF02465">
    <property type="entry name" value="FliD_N"/>
    <property type="match status" value="1"/>
</dbReference>
<reference evidence="8 9" key="1">
    <citation type="submission" date="2017-08" db="EMBL/GenBank/DDBJ databases">
        <title>Complete Genome Sequence of Bacillus kochii Oregon-R-modENCODE STRAIN BDGP4, isolated from Drosophila melanogaster gut.</title>
        <authorList>
            <person name="Wan K.H."/>
            <person name="Yu C."/>
            <person name="Park S."/>
            <person name="Hammonds A.S."/>
            <person name="Booth B.W."/>
            <person name="Celniker S.E."/>
        </authorList>
    </citation>
    <scope>NUCLEOTIDE SEQUENCE [LARGE SCALE GENOMIC DNA]</scope>
    <source>
        <strain evidence="8 9">BDGP4</strain>
    </source>
</reference>
<dbReference type="PANTHER" id="PTHR30288">
    <property type="entry name" value="FLAGELLAR CAP/ASSEMBLY PROTEIN FLID"/>
    <property type="match status" value="1"/>
</dbReference>
<comment type="subcellular location">
    <subcellularLocation>
        <location evidence="5">Secreted</location>
    </subcellularLocation>
    <subcellularLocation>
        <location evidence="5">Bacterial flagellum</location>
    </subcellularLocation>
</comment>
<evidence type="ECO:0000259" key="6">
    <source>
        <dbReference type="Pfam" id="PF02465"/>
    </source>
</evidence>
<organism evidence="8 9">
    <name type="scientific">Cytobacillus kochii</name>
    <dbReference type="NCBI Taxonomy" id="859143"/>
    <lineage>
        <taxon>Bacteria</taxon>
        <taxon>Bacillati</taxon>
        <taxon>Bacillota</taxon>
        <taxon>Bacilli</taxon>
        <taxon>Bacillales</taxon>
        <taxon>Bacillaceae</taxon>
        <taxon>Cytobacillus</taxon>
    </lineage>
</organism>
<evidence type="ECO:0000256" key="4">
    <source>
        <dbReference type="ARBA" id="ARBA00023143"/>
    </source>
</evidence>
<dbReference type="GO" id="GO:0007155">
    <property type="term" value="P:cell adhesion"/>
    <property type="evidence" value="ECO:0007669"/>
    <property type="project" value="InterPro"/>
</dbReference>
<evidence type="ECO:0000256" key="1">
    <source>
        <dbReference type="ARBA" id="ARBA00009764"/>
    </source>
</evidence>
<dbReference type="Pfam" id="PF07195">
    <property type="entry name" value="FliD_C"/>
    <property type="match status" value="1"/>
</dbReference>
<sequence>MVMANFRIGGLASGLDTESLINDLMRVQRVPIDKLSQKKQTLEWQRDSYRDINLKLASFRDMTLNMRLQSSFLSKITTSSNSNKVTATADSTAGNGSYTLSAVSRLATSATNASTAGISANGQKIDTTKSIYSQISQFDGLNKSQFKDTADGMNEEIIVKKAGKEFSLQKLGKHSIEAVTSVAVGTDTYQVVTSLDDLNANQKQVFVDEKTGKMTFSQQIAADSKIEVEYEMVQKDTISIGSATKEVQLSQIGITDFKDSITFTWDKKDVAGNIIKDTNGDPIKETKTFTAGTDVNNLAEDQFYLDKETGKITFGSDLQAGAKAEVSYDHQYFEFSMSTYNETGEVNQTFTFDARDSLTTVIDKVNKSSLGVNMFYDQHSDKVTIARTSTGDFNQSGDGKEISFNGSPFLNNVLKLDSNNEKGGENAKFTLNGLETERTSNTFTVNGVSFTLKDTFDAVNGDSPVTISINNDTDKAVEKIKEFVEKYNELIDNIQGQLSEEKYRDYAPLTSEQREAMSEKDIELWEEKAKSGLLRSDQQLSSLLSNMRMNFYTPLEGATSEYNQLSAIGITTTKNYLEGGKLEINEDKLKEALENDAEGVFNLFAADGDTLGEQGISRRLRDTVTQSIDALTLKAGNGMKTNSQFTIGKNLDDINNRITELESKLADKEQRYWSQFAAMETQMQKMNEQMNYMLTQFGYSSQ</sequence>
<name>A0A248TJ74_9BACI</name>
<dbReference type="GO" id="GO:0009424">
    <property type="term" value="C:bacterial-type flagellum hook"/>
    <property type="evidence" value="ECO:0007669"/>
    <property type="project" value="UniProtKB-UniRule"/>
</dbReference>
<dbReference type="InterPro" id="IPR010809">
    <property type="entry name" value="FliD_C"/>
</dbReference>
<dbReference type="InterPro" id="IPR040026">
    <property type="entry name" value="FliD"/>
</dbReference>
<dbReference type="KEGG" id="bko:CKF48_13580"/>
<comment type="similarity">
    <text evidence="1 5">Belongs to the FliD family.</text>
</comment>
<dbReference type="OrthoDB" id="9776025at2"/>
<dbReference type="GO" id="GO:0071973">
    <property type="term" value="P:bacterial-type flagellum-dependent cell motility"/>
    <property type="evidence" value="ECO:0007669"/>
    <property type="project" value="TreeGrafter"/>
</dbReference>
<dbReference type="GO" id="GO:0005576">
    <property type="term" value="C:extracellular region"/>
    <property type="evidence" value="ECO:0007669"/>
    <property type="project" value="UniProtKB-SubCell"/>
</dbReference>
<evidence type="ECO:0000313" key="8">
    <source>
        <dbReference type="EMBL" id="ASV68264.1"/>
    </source>
</evidence>
<feature type="domain" description="Flagellar hook-associated protein 2 C-terminal" evidence="7">
    <location>
        <begin position="424"/>
        <end position="688"/>
    </location>
</feature>
<comment type="subunit">
    <text evidence="2 5">Homopentamer.</text>
</comment>
<dbReference type="AlphaFoldDB" id="A0A248TJ74"/>
<keyword evidence="5" id="KW-0964">Secreted</keyword>
<protein>
    <recommendedName>
        <fullName evidence="5">Flagellar hook-associated protein 2</fullName>
        <shortName evidence="5">HAP2</shortName>
    </recommendedName>
    <alternativeName>
        <fullName evidence="5">Flagellar cap protein</fullName>
    </alternativeName>
</protein>
<evidence type="ECO:0000259" key="7">
    <source>
        <dbReference type="Pfam" id="PF07195"/>
    </source>
</evidence>
<evidence type="ECO:0000256" key="2">
    <source>
        <dbReference type="ARBA" id="ARBA00011255"/>
    </source>
</evidence>
<keyword evidence="4 5" id="KW-0975">Bacterial flagellum</keyword>
<evidence type="ECO:0000256" key="5">
    <source>
        <dbReference type="RuleBase" id="RU362066"/>
    </source>
</evidence>
<evidence type="ECO:0000256" key="3">
    <source>
        <dbReference type="ARBA" id="ARBA00023054"/>
    </source>
</evidence>
<dbReference type="EMBL" id="CP022983">
    <property type="protein sequence ID" value="ASV68264.1"/>
    <property type="molecule type" value="Genomic_DNA"/>
</dbReference>
<dbReference type="GO" id="GO:0009421">
    <property type="term" value="C:bacterial-type flagellum filament cap"/>
    <property type="evidence" value="ECO:0007669"/>
    <property type="project" value="InterPro"/>
</dbReference>
<evidence type="ECO:0000313" key="9">
    <source>
        <dbReference type="Proteomes" id="UP000215137"/>
    </source>
</evidence>
<accession>A0A248TJ74</accession>